<evidence type="ECO:0000313" key="3">
    <source>
        <dbReference type="Proteomes" id="UP000309992"/>
    </source>
</evidence>
<dbReference type="GO" id="GO:0016787">
    <property type="term" value="F:hydrolase activity"/>
    <property type="evidence" value="ECO:0007669"/>
    <property type="project" value="UniProtKB-KW"/>
</dbReference>
<dbReference type="Gene3D" id="3.40.50.1110">
    <property type="entry name" value="SGNH hydrolase"/>
    <property type="match status" value="1"/>
</dbReference>
<dbReference type="PANTHER" id="PTHR43784:SF2">
    <property type="entry name" value="GDSL-LIKE LIPASE_ACYLHYDROLASE, PUTATIVE (AFU_ORTHOLOGUE AFUA_2G00820)-RELATED"/>
    <property type="match status" value="1"/>
</dbReference>
<dbReference type="InterPro" id="IPR013830">
    <property type="entry name" value="SGNH_hydro"/>
</dbReference>
<evidence type="ECO:0000259" key="1">
    <source>
        <dbReference type="Pfam" id="PF13472"/>
    </source>
</evidence>
<dbReference type="InterPro" id="IPR036514">
    <property type="entry name" value="SGNH_hydro_sf"/>
</dbReference>
<dbReference type="SUPFAM" id="SSF52266">
    <property type="entry name" value="SGNH hydrolase"/>
    <property type="match status" value="1"/>
</dbReference>
<evidence type="ECO:0000313" key="2">
    <source>
        <dbReference type="EMBL" id="TKG68363.1"/>
    </source>
</evidence>
<dbReference type="Pfam" id="PF13472">
    <property type="entry name" value="Lipase_GDSL_2"/>
    <property type="match status" value="1"/>
</dbReference>
<name>A0ABY2S138_9PSEU</name>
<accession>A0ABY2S138</accession>
<dbReference type="RefSeq" id="WP_113645170.1">
    <property type="nucleotide sequence ID" value="NZ_SWMS01000012.1"/>
</dbReference>
<proteinExistence type="predicted"/>
<protein>
    <submittedName>
        <fullName evidence="2">SGNH/GDSL hydrolase family protein</fullName>
    </submittedName>
</protein>
<dbReference type="CDD" id="cd01832">
    <property type="entry name" value="SGNH_hydrolase_like_1"/>
    <property type="match status" value="1"/>
</dbReference>
<dbReference type="InterPro" id="IPR053140">
    <property type="entry name" value="GDSL_Rv0518-like"/>
</dbReference>
<organism evidence="2 3">
    <name type="scientific">Prauserella endophytica</name>
    <dbReference type="NCBI Taxonomy" id="1592324"/>
    <lineage>
        <taxon>Bacteria</taxon>
        <taxon>Bacillati</taxon>
        <taxon>Actinomycetota</taxon>
        <taxon>Actinomycetes</taxon>
        <taxon>Pseudonocardiales</taxon>
        <taxon>Pseudonocardiaceae</taxon>
        <taxon>Prauserella</taxon>
        <taxon>Prauserella coralliicola group</taxon>
    </lineage>
</organism>
<keyword evidence="3" id="KW-1185">Reference proteome</keyword>
<feature type="domain" description="SGNH hydrolase-type esterase" evidence="1">
    <location>
        <begin position="31"/>
        <end position="208"/>
    </location>
</feature>
<reference evidence="2 3" key="1">
    <citation type="journal article" date="2015" name="Antonie Van Leeuwenhoek">
        <title>Prauserella endophytica sp. nov., an endophytic actinobacterium isolated from Tamarix taklamakanensis.</title>
        <authorList>
            <person name="Liu J.M."/>
            <person name="Habden X."/>
            <person name="Guo L."/>
            <person name="Tuo L."/>
            <person name="Jiang Z.K."/>
            <person name="Liu S.W."/>
            <person name="Liu X.F."/>
            <person name="Chen L."/>
            <person name="Li R.F."/>
            <person name="Zhang Y.Q."/>
            <person name="Sun C.H."/>
        </authorList>
    </citation>
    <scope>NUCLEOTIDE SEQUENCE [LARGE SCALE GENOMIC DNA]</scope>
    <source>
        <strain evidence="2 3">CGMCC 4.7182</strain>
    </source>
</reference>
<keyword evidence="2" id="KW-0378">Hydrolase</keyword>
<dbReference type="PANTHER" id="PTHR43784">
    <property type="entry name" value="GDSL-LIKE LIPASE/ACYLHYDROLASE, PUTATIVE (AFU_ORTHOLOGUE AFUA_2G00820)-RELATED"/>
    <property type="match status" value="1"/>
</dbReference>
<comment type="caution">
    <text evidence="2">The sequence shown here is derived from an EMBL/GenBank/DDBJ whole genome shotgun (WGS) entry which is preliminary data.</text>
</comment>
<dbReference type="EMBL" id="SWMS01000012">
    <property type="protein sequence ID" value="TKG68363.1"/>
    <property type="molecule type" value="Genomic_DNA"/>
</dbReference>
<gene>
    <name evidence="2" type="ORF">FCN18_21665</name>
</gene>
<dbReference type="Proteomes" id="UP000309992">
    <property type="component" value="Unassembled WGS sequence"/>
</dbReference>
<sequence length="222" mass="23681">MSLSEHTDPHCLTDEVLFPLLSGAPWRRFAVLGDSVAEGVGDLLDGYPPVPWADRVAAALRAHNPVLEYLNLGKRGLLAEEVSRFQLSPALAFEPDLAVVACGGNDMLRRSYDPGAVEVVLTGIVRALRESGRAVVTVGLFDITRSPVLASEVSGGLEARLHDLSDRTRAIAEREGAWHVDLTSHPASADASIYSADGIHVNGRGHAIAATETVRLLAAHLQ</sequence>